<sequence length="164" mass="18230">MSATSPKWTNDVFCFHFFGGCLSHAQGGVKEMAQTCQGTLAAHVLCHTTKIRREPRERRAIWQSVQNAVTPTARISRTHFIEVTCCNSDERQISGAPQRSYHSGCAQYRGDSVGLQRVPNDVCLAVVVHFYCTGRGERHDIELSRVRGKYVVSTCIVSSNQGKV</sequence>
<organism evidence="1 2">
    <name type="scientific">Suillus placidus</name>
    <dbReference type="NCBI Taxonomy" id="48579"/>
    <lineage>
        <taxon>Eukaryota</taxon>
        <taxon>Fungi</taxon>
        <taxon>Dikarya</taxon>
        <taxon>Basidiomycota</taxon>
        <taxon>Agaricomycotina</taxon>
        <taxon>Agaricomycetes</taxon>
        <taxon>Agaricomycetidae</taxon>
        <taxon>Boletales</taxon>
        <taxon>Suillineae</taxon>
        <taxon>Suillaceae</taxon>
        <taxon>Suillus</taxon>
    </lineage>
</organism>
<dbReference type="AlphaFoldDB" id="A0A9P7A035"/>
<keyword evidence="2" id="KW-1185">Reference proteome</keyword>
<accession>A0A9P7A035</accession>
<name>A0A9P7A035_9AGAM</name>
<evidence type="ECO:0000313" key="2">
    <source>
        <dbReference type="Proteomes" id="UP000714275"/>
    </source>
</evidence>
<protein>
    <submittedName>
        <fullName evidence="1">Uncharacterized protein</fullName>
    </submittedName>
</protein>
<dbReference type="EMBL" id="JABBWD010000010">
    <property type="protein sequence ID" value="KAG1779933.1"/>
    <property type="molecule type" value="Genomic_DNA"/>
</dbReference>
<gene>
    <name evidence="1" type="ORF">EV702DRAFT_48009</name>
</gene>
<comment type="caution">
    <text evidence="1">The sequence shown here is derived from an EMBL/GenBank/DDBJ whole genome shotgun (WGS) entry which is preliminary data.</text>
</comment>
<dbReference type="Proteomes" id="UP000714275">
    <property type="component" value="Unassembled WGS sequence"/>
</dbReference>
<reference evidence="1" key="1">
    <citation type="journal article" date="2020" name="New Phytol.">
        <title>Comparative genomics reveals dynamic genome evolution in host specialist ectomycorrhizal fungi.</title>
        <authorList>
            <person name="Lofgren L.A."/>
            <person name="Nguyen N.H."/>
            <person name="Vilgalys R."/>
            <person name="Ruytinx J."/>
            <person name="Liao H.L."/>
            <person name="Branco S."/>
            <person name="Kuo A."/>
            <person name="LaButti K."/>
            <person name="Lipzen A."/>
            <person name="Andreopoulos W."/>
            <person name="Pangilinan J."/>
            <person name="Riley R."/>
            <person name="Hundley H."/>
            <person name="Na H."/>
            <person name="Barry K."/>
            <person name="Grigoriev I.V."/>
            <person name="Stajich J.E."/>
            <person name="Kennedy P.G."/>
        </authorList>
    </citation>
    <scope>NUCLEOTIDE SEQUENCE</scope>
    <source>
        <strain evidence="1">DOB743</strain>
    </source>
</reference>
<proteinExistence type="predicted"/>
<evidence type="ECO:0000313" key="1">
    <source>
        <dbReference type="EMBL" id="KAG1779933.1"/>
    </source>
</evidence>